<dbReference type="EMBL" id="JAZAVJ010000111">
    <property type="protein sequence ID" value="KAK7414084.1"/>
    <property type="molecule type" value="Genomic_DNA"/>
</dbReference>
<dbReference type="InterPro" id="IPR000719">
    <property type="entry name" value="Prot_kinase_dom"/>
</dbReference>
<evidence type="ECO:0000256" key="2">
    <source>
        <dbReference type="SAM" id="MobiDB-lite"/>
    </source>
</evidence>
<comment type="similarity">
    <text evidence="1">Belongs to the protein kinase superfamily. CAMK Ser/Thr protein kinase family. CHEK2 subfamily.</text>
</comment>
<dbReference type="PROSITE" id="PS50011">
    <property type="entry name" value="PROTEIN_KINASE_DOM"/>
    <property type="match status" value="1"/>
</dbReference>
<organism evidence="4 5">
    <name type="scientific">Neonectria punicea</name>
    <dbReference type="NCBI Taxonomy" id="979145"/>
    <lineage>
        <taxon>Eukaryota</taxon>
        <taxon>Fungi</taxon>
        <taxon>Dikarya</taxon>
        <taxon>Ascomycota</taxon>
        <taxon>Pezizomycotina</taxon>
        <taxon>Sordariomycetes</taxon>
        <taxon>Hypocreomycetidae</taxon>
        <taxon>Hypocreales</taxon>
        <taxon>Nectriaceae</taxon>
        <taxon>Neonectria</taxon>
    </lineage>
</organism>
<dbReference type="Proteomes" id="UP001498476">
    <property type="component" value="Unassembled WGS sequence"/>
</dbReference>
<gene>
    <name evidence="4" type="ORF">QQX98_007027</name>
</gene>
<name>A0ABR1GZ27_9HYPO</name>
<dbReference type="Gene3D" id="1.10.510.10">
    <property type="entry name" value="Transferase(Phosphotransferase) domain 1"/>
    <property type="match status" value="1"/>
</dbReference>
<feature type="compositionally biased region" description="Polar residues" evidence="2">
    <location>
        <begin position="534"/>
        <end position="548"/>
    </location>
</feature>
<dbReference type="CDD" id="cd00060">
    <property type="entry name" value="FHA"/>
    <property type="match status" value="1"/>
</dbReference>
<comment type="caution">
    <text evidence="4">The sequence shown here is derived from an EMBL/GenBank/DDBJ whole genome shotgun (WGS) entry which is preliminary data.</text>
</comment>
<protein>
    <recommendedName>
        <fullName evidence="3">Protein kinase domain-containing protein</fullName>
    </recommendedName>
</protein>
<proteinExistence type="inferred from homology"/>
<sequence length="592" mass="64450">MKDVDLVAHVYPCDEIASAAIRTSRLYVPGTNPPRLELRFSNHLSNVHGFAFGSGNDCAVKIPDNYASSLHFAVSFDKERRLVVKDLGSPQGTQVTYGGHGSGVRRNFTWIIGGHEMTMKNKPIVIKLSSNLCFQIEAAHPNVDSRAYIDMNTEPIYLESDLGKGGFGTVILRSNVSNGREVAVKRPTGNTYDVAAWVKECKSMRNLDHPHIVKFLESDFTTVPELRLEYMPHGSLHDHLHAVRTNPKKAITALHQCLGALSYLHTSATPIVHRDIKPGNILVHHQDNDSICVKLADFGLSQQAFRMNSNCGTPRYMAPEIGLTSYNQAVDVWALGVVGYEMTRDLGHSGGGGLVWCKKITTKRENDNENWPCNPMLCTLEKMLVMSPKSRSSSKVCEGFVSRVLRSGVADDLKPIWTLDPNPGDPDLEDRGAVIEEPLTNMGNVLGKRVLGSPDAGTDEAAAASNPRKRIRLDEATARQDSEHRIAEAQQAAVPSSETGAKDTMGLSSLLESLPREDGNSEDHHGASSAVAKNPTQGSVGDETTQAFDAQGPVGDETTQAFDAQRTSEEVGALLGRSEPSQPVPREHHDAA</sequence>
<evidence type="ECO:0000259" key="3">
    <source>
        <dbReference type="PROSITE" id="PS50011"/>
    </source>
</evidence>
<dbReference type="SMART" id="SM00220">
    <property type="entry name" value="S_TKc"/>
    <property type="match status" value="1"/>
</dbReference>
<dbReference type="InterPro" id="IPR008984">
    <property type="entry name" value="SMAD_FHA_dom_sf"/>
</dbReference>
<dbReference type="PANTHER" id="PTHR24345">
    <property type="entry name" value="SERINE/THREONINE-PROTEIN KINASE PLK"/>
    <property type="match status" value="1"/>
</dbReference>
<accession>A0ABR1GZ27</accession>
<evidence type="ECO:0000313" key="4">
    <source>
        <dbReference type="EMBL" id="KAK7414084.1"/>
    </source>
</evidence>
<dbReference type="PROSITE" id="PS00108">
    <property type="entry name" value="PROTEIN_KINASE_ST"/>
    <property type="match status" value="1"/>
</dbReference>
<dbReference type="CDD" id="cd00180">
    <property type="entry name" value="PKc"/>
    <property type="match status" value="1"/>
</dbReference>
<dbReference type="InterPro" id="IPR008271">
    <property type="entry name" value="Ser/Thr_kinase_AS"/>
</dbReference>
<dbReference type="Gene3D" id="2.60.200.20">
    <property type="match status" value="1"/>
</dbReference>
<dbReference type="SUPFAM" id="SSF56112">
    <property type="entry name" value="Protein kinase-like (PK-like)"/>
    <property type="match status" value="1"/>
</dbReference>
<dbReference type="InterPro" id="IPR000253">
    <property type="entry name" value="FHA_dom"/>
</dbReference>
<dbReference type="Pfam" id="PF00069">
    <property type="entry name" value="Pkinase"/>
    <property type="match status" value="1"/>
</dbReference>
<feature type="domain" description="Protein kinase" evidence="3">
    <location>
        <begin position="156"/>
        <end position="401"/>
    </location>
</feature>
<feature type="compositionally biased region" description="Basic and acidic residues" evidence="2">
    <location>
        <begin position="472"/>
        <end position="487"/>
    </location>
</feature>
<evidence type="ECO:0000313" key="5">
    <source>
        <dbReference type="Proteomes" id="UP001498476"/>
    </source>
</evidence>
<dbReference type="SUPFAM" id="SSF49879">
    <property type="entry name" value="SMAD/FHA domain"/>
    <property type="match status" value="1"/>
</dbReference>
<evidence type="ECO:0000256" key="1">
    <source>
        <dbReference type="ARBA" id="ARBA00005575"/>
    </source>
</evidence>
<reference evidence="4 5" key="1">
    <citation type="journal article" date="2025" name="Microbiol. Resour. Announc.">
        <title>Draft genome sequences for Neonectria magnoliae and Neonectria punicea, canker pathogens of Liriodendron tulipifera and Acer saccharum in West Virginia.</title>
        <authorList>
            <person name="Petronek H.M."/>
            <person name="Kasson M.T."/>
            <person name="Metheny A.M."/>
            <person name="Stauder C.M."/>
            <person name="Lovett B."/>
            <person name="Lynch S.C."/>
            <person name="Garnas J.R."/>
            <person name="Kasson L.R."/>
            <person name="Stajich J.E."/>
        </authorList>
    </citation>
    <scope>NUCLEOTIDE SEQUENCE [LARGE SCALE GENOMIC DNA]</scope>
    <source>
        <strain evidence="4 5">NRRL 64653</strain>
    </source>
</reference>
<keyword evidence="5" id="KW-1185">Reference proteome</keyword>
<feature type="compositionally biased region" description="Basic and acidic residues" evidence="2">
    <location>
        <begin position="514"/>
        <end position="526"/>
    </location>
</feature>
<dbReference type="InterPro" id="IPR011009">
    <property type="entry name" value="Kinase-like_dom_sf"/>
</dbReference>
<dbReference type="Pfam" id="PF00498">
    <property type="entry name" value="FHA"/>
    <property type="match status" value="1"/>
</dbReference>
<feature type="region of interest" description="Disordered" evidence="2">
    <location>
        <begin position="445"/>
        <end position="592"/>
    </location>
</feature>